<comment type="catalytic activity">
    <reaction evidence="4">
        <text>uridine(34) in tRNA + AH2 + O2 = 5-hydroxyuridine(34) in tRNA + A + H2O</text>
        <dbReference type="Rhea" id="RHEA:64224"/>
        <dbReference type="Rhea" id="RHEA-COMP:11727"/>
        <dbReference type="Rhea" id="RHEA-COMP:13381"/>
        <dbReference type="ChEBI" id="CHEBI:13193"/>
        <dbReference type="ChEBI" id="CHEBI:15377"/>
        <dbReference type="ChEBI" id="CHEBI:15379"/>
        <dbReference type="ChEBI" id="CHEBI:17499"/>
        <dbReference type="ChEBI" id="CHEBI:65315"/>
        <dbReference type="ChEBI" id="CHEBI:136877"/>
    </reaction>
</comment>
<comment type="similarity">
    <text evidence="4">Belongs to the TrhO family.</text>
</comment>
<dbReference type="SMART" id="SM00450">
    <property type="entry name" value="RHOD"/>
    <property type="match status" value="1"/>
</dbReference>
<dbReference type="InterPro" id="IPR036873">
    <property type="entry name" value="Rhodanese-like_dom_sf"/>
</dbReference>
<dbReference type="PANTHER" id="PTHR43846:SF1">
    <property type="entry name" value="TRNA URIDINE(34) HYDROXYLASE"/>
    <property type="match status" value="1"/>
</dbReference>
<dbReference type="InterPro" id="IPR022111">
    <property type="entry name" value="Rhodanese_C"/>
</dbReference>
<accession>A0A4D6XLA0</accession>
<dbReference type="GO" id="GO:0006400">
    <property type="term" value="P:tRNA modification"/>
    <property type="evidence" value="ECO:0007669"/>
    <property type="project" value="UniProtKB-UniRule"/>
</dbReference>
<keyword evidence="1 4" id="KW-0819">tRNA processing</keyword>
<evidence type="ECO:0000313" key="7">
    <source>
        <dbReference type="Proteomes" id="UP000298654"/>
    </source>
</evidence>
<proteinExistence type="inferred from homology"/>
<gene>
    <name evidence="4" type="primary">trhO</name>
    <name evidence="6" type="ORF">D9V59_01830</name>
</gene>
<dbReference type="InterPro" id="IPR040503">
    <property type="entry name" value="TRHO_N"/>
</dbReference>
<keyword evidence="6" id="KW-0808">Transferase</keyword>
<evidence type="ECO:0000259" key="5">
    <source>
        <dbReference type="PROSITE" id="PS50206"/>
    </source>
</evidence>
<dbReference type="GO" id="GO:0016740">
    <property type="term" value="F:transferase activity"/>
    <property type="evidence" value="ECO:0007669"/>
    <property type="project" value="UniProtKB-KW"/>
</dbReference>
<dbReference type="InterPro" id="IPR001763">
    <property type="entry name" value="Rhodanese-like_dom"/>
</dbReference>
<keyword evidence="2 4" id="KW-0560">Oxidoreductase</keyword>
<reference evidence="6 7" key="1">
    <citation type="submission" date="2018-12" db="EMBL/GenBank/DDBJ databases">
        <authorList>
            <person name="Chong R.A."/>
        </authorList>
    </citation>
    <scope>NUCLEOTIDE SEQUENCE [LARGE SCALE GENOMIC DNA]</scope>
    <source>
        <strain evidence="6 7">Aar</strain>
    </source>
</reference>
<organism evidence="6 7">
    <name type="scientific">Buchnera aphidicola</name>
    <name type="common">Artemisaphis artemisicola</name>
    <dbReference type="NCBI Taxonomy" id="1241836"/>
    <lineage>
        <taxon>Bacteria</taxon>
        <taxon>Pseudomonadati</taxon>
        <taxon>Pseudomonadota</taxon>
        <taxon>Gammaproteobacteria</taxon>
        <taxon>Enterobacterales</taxon>
        <taxon>Erwiniaceae</taxon>
        <taxon>Buchnera</taxon>
    </lineage>
</organism>
<dbReference type="Pfam" id="PF17773">
    <property type="entry name" value="UPF0176_N"/>
    <property type="match status" value="1"/>
</dbReference>
<dbReference type="Gene3D" id="3.40.250.10">
    <property type="entry name" value="Rhodanese-like domain"/>
    <property type="match status" value="1"/>
</dbReference>
<sequence>MRILHNVASKKELKKLMLLKQENRFTLSFYKYFNITNPQDYRDKIYKKFYKYNVLGRVYIAEEGINAQISVPVKNYFFLKDFLYQSNLELNNLRINKSLDDKKSFWVLSVKVKKKIVQDGITIPFFNPNNVGTYIKAKKFNLMLNDPKIIFIDMRNSYEYAIGHFKKAIEIKSTTFREQLKKIIKLFDYAKNKKIVMYCTGGIRCEKATAWMKFNGFKYIYHLEGGIIGYVHNAKKHGLPILFKGKNFVFDHRMSEKISDEIISYCQQCNQSSDRYINCHYDLCHLLFIQCPKCSITFNNCCSLKCMEKMNK</sequence>
<dbReference type="GO" id="GO:0016705">
    <property type="term" value="F:oxidoreductase activity, acting on paired donors, with incorporation or reduction of molecular oxygen"/>
    <property type="evidence" value="ECO:0007669"/>
    <property type="project" value="UniProtKB-UniRule"/>
</dbReference>
<protein>
    <recommendedName>
        <fullName evidence="4">tRNA uridine(34) hydroxylase</fullName>
        <ecNumber evidence="4">1.14.-.-</ecNumber>
    </recommendedName>
    <alternativeName>
        <fullName evidence="4">tRNA hydroxylation protein O</fullName>
    </alternativeName>
</protein>
<reference evidence="6 7" key="2">
    <citation type="submission" date="2019-05" db="EMBL/GenBank/DDBJ databases">
        <title>Genome evolution of the obligate endosymbiont Buchnera aphidicola.</title>
        <authorList>
            <person name="Moran N.A."/>
        </authorList>
    </citation>
    <scope>NUCLEOTIDE SEQUENCE [LARGE SCALE GENOMIC DNA]</scope>
    <source>
        <strain evidence="6 7">Aar</strain>
    </source>
</reference>
<dbReference type="OrthoDB" id="9778326at2"/>
<evidence type="ECO:0000313" key="6">
    <source>
        <dbReference type="EMBL" id="QCI16034.1"/>
    </source>
</evidence>
<dbReference type="InterPro" id="IPR020936">
    <property type="entry name" value="TrhO"/>
</dbReference>
<dbReference type="Pfam" id="PF00581">
    <property type="entry name" value="Rhodanese"/>
    <property type="match status" value="1"/>
</dbReference>
<dbReference type="RefSeq" id="WP_158364549.1">
    <property type="nucleotide sequence ID" value="NZ_CP034900.1"/>
</dbReference>
<dbReference type="Pfam" id="PF12368">
    <property type="entry name" value="Rhodanese_C"/>
    <property type="match status" value="1"/>
</dbReference>
<evidence type="ECO:0000256" key="2">
    <source>
        <dbReference type="ARBA" id="ARBA00023002"/>
    </source>
</evidence>
<feature type="domain" description="Rhodanese" evidence="5">
    <location>
        <begin position="145"/>
        <end position="239"/>
    </location>
</feature>
<evidence type="ECO:0000256" key="4">
    <source>
        <dbReference type="HAMAP-Rule" id="MF_00469"/>
    </source>
</evidence>
<dbReference type="PROSITE" id="PS50206">
    <property type="entry name" value="RHODANESE_3"/>
    <property type="match status" value="1"/>
</dbReference>
<dbReference type="PANTHER" id="PTHR43846">
    <property type="entry name" value="UPF0176 PROTEIN YCEA"/>
    <property type="match status" value="1"/>
</dbReference>
<comment type="function">
    <text evidence="3">Catalyzes oxygen-dependent 5-hydroxyuridine (ho5U) modification at position 34 in tRNAs, the first step in 5-carboxymethoxyuridine (cmo5U) biosynthesis. May be part of an alternate pathway, which is able to bypass cmo5U biogenesis in a subset of tRNAs under aerobic conditions.</text>
</comment>
<name>A0A4D6XLA0_9GAMM</name>
<dbReference type="Proteomes" id="UP000298654">
    <property type="component" value="Chromosome"/>
</dbReference>
<dbReference type="CDD" id="cd01518">
    <property type="entry name" value="RHOD_YceA"/>
    <property type="match status" value="1"/>
</dbReference>
<dbReference type="EMBL" id="CP034900">
    <property type="protein sequence ID" value="QCI16034.1"/>
    <property type="molecule type" value="Genomic_DNA"/>
</dbReference>
<dbReference type="Gene3D" id="3.30.70.100">
    <property type="match status" value="1"/>
</dbReference>
<dbReference type="HAMAP" id="MF_00469">
    <property type="entry name" value="TrhO"/>
    <property type="match status" value="1"/>
</dbReference>
<dbReference type="NCBIfam" id="NF001133">
    <property type="entry name" value="PRK00142.1-1"/>
    <property type="match status" value="1"/>
</dbReference>
<evidence type="ECO:0000256" key="3">
    <source>
        <dbReference type="ARBA" id="ARBA00045625"/>
    </source>
</evidence>
<dbReference type="EC" id="1.14.-.-" evidence="4"/>
<evidence type="ECO:0000256" key="1">
    <source>
        <dbReference type="ARBA" id="ARBA00022694"/>
    </source>
</evidence>
<dbReference type="AlphaFoldDB" id="A0A4D6XLA0"/>
<dbReference type="SUPFAM" id="SSF52821">
    <property type="entry name" value="Rhodanese/Cell cycle control phosphatase"/>
    <property type="match status" value="1"/>
</dbReference>